<dbReference type="InterPro" id="IPR021476">
    <property type="entry name" value="Egh16-like"/>
</dbReference>
<evidence type="ECO:0000313" key="2">
    <source>
        <dbReference type="EMBL" id="KAK6533776.1"/>
    </source>
</evidence>
<comment type="caution">
    <text evidence="2">The sequence shown here is derived from an EMBL/GenBank/DDBJ whole genome shotgun (WGS) entry which is preliminary data.</text>
</comment>
<evidence type="ECO:0000256" key="1">
    <source>
        <dbReference type="SAM" id="SignalP"/>
    </source>
</evidence>
<accession>A0AAV9X2T0</accession>
<keyword evidence="1" id="KW-0732">Signal</keyword>
<dbReference type="AlphaFoldDB" id="A0AAV9X2T0"/>
<organism evidence="2 3">
    <name type="scientific">Orbilia ellipsospora</name>
    <dbReference type="NCBI Taxonomy" id="2528407"/>
    <lineage>
        <taxon>Eukaryota</taxon>
        <taxon>Fungi</taxon>
        <taxon>Dikarya</taxon>
        <taxon>Ascomycota</taxon>
        <taxon>Pezizomycotina</taxon>
        <taxon>Orbiliomycetes</taxon>
        <taxon>Orbiliales</taxon>
        <taxon>Orbiliaceae</taxon>
        <taxon>Orbilia</taxon>
    </lineage>
</organism>
<dbReference type="Proteomes" id="UP001365542">
    <property type="component" value="Unassembled WGS sequence"/>
</dbReference>
<name>A0AAV9X2T0_9PEZI</name>
<feature type="chain" id="PRO_5043720978" description="Gas1-like protein" evidence="1">
    <location>
        <begin position="25"/>
        <end position="227"/>
    </location>
</feature>
<dbReference type="PANTHER" id="PTHR34618:SF4">
    <property type="entry name" value="CAS1"/>
    <property type="match status" value="1"/>
</dbReference>
<keyword evidence="3" id="KW-1185">Reference proteome</keyword>
<sequence length="227" mass="23580">MHSKIFITAFCTILSLVNVPGAAGHGLILKAKGDAGTATSKGLGVDDNTPRDGTRRRPFQQDTTVFKGQRNVASAKGCGKTLEGGVNQIAAFTGTMAQVTQGGTVSMTLHQVNTDGAGPYTCMVNAAGDGQSFVQMQVTTQVPGRNGNNRQTQKQDLPLVAQLPANVQCTGTVGGMSNVCMVRCQNNARAGPFGGCVPVQMVGGSANTTAPAPQGRFRFARGLTLHW</sequence>
<reference evidence="2 3" key="1">
    <citation type="submission" date="2019-10" db="EMBL/GenBank/DDBJ databases">
        <authorList>
            <person name="Palmer J.M."/>
        </authorList>
    </citation>
    <scope>NUCLEOTIDE SEQUENCE [LARGE SCALE GENOMIC DNA]</scope>
    <source>
        <strain evidence="2 3">TWF694</strain>
    </source>
</reference>
<gene>
    <name evidence="2" type="ORF">TWF694_002706</name>
</gene>
<dbReference type="Pfam" id="PF11327">
    <property type="entry name" value="Egh16-like"/>
    <property type="match status" value="1"/>
</dbReference>
<feature type="signal peptide" evidence="1">
    <location>
        <begin position="1"/>
        <end position="24"/>
    </location>
</feature>
<protein>
    <recommendedName>
        <fullName evidence="4">Gas1-like protein</fullName>
    </recommendedName>
</protein>
<proteinExistence type="predicted"/>
<dbReference type="EMBL" id="JAVHJO010000011">
    <property type="protein sequence ID" value="KAK6533776.1"/>
    <property type="molecule type" value="Genomic_DNA"/>
</dbReference>
<dbReference type="PANTHER" id="PTHR34618">
    <property type="entry name" value="SURFACE PROTEIN MAS1, PUTATIVE-RELATED"/>
    <property type="match status" value="1"/>
</dbReference>
<evidence type="ECO:0000313" key="3">
    <source>
        <dbReference type="Proteomes" id="UP001365542"/>
    </source>
</evidence>
<evidence type="ECO:0008006" key="4">
    <source>
        <dbReference type="Google" id="ProtNLM"/>
    </source>
</evidence>